<dbReference type="Gene3D" id="1.10.510.10">
    <property type="entry name" value="Transferase(Phosphotransferase) domain 1"/>
    <property type="match status" value="1"/>
</dbReference>
<name>A0BQV9_PARTE</name>
<evidence type="ECO:0000259" key="1">
    <source>
        <dbReference type="PROSITE" id="PS50011"/>
    </source>
</evidence>
<dbReference type="GeneID" id="5014108"/>
<dbReference type="SMART" id="SM00220">
    <property type="entry name" value="S_TKc"/>
    <property type="match status" value="1"/>
</dbReference>
<dbReference type="SUPFAM" id="SSF56112">
    <property type="entry name" value="Protein kinase-like (PK-like)"/>
    <property type="match status" value="1"/>
</dbReference>
<dbReference type="InterPro" id="IPR011009">
    <property type="entry name" value="Kinase-like_dom_sf"/>
</dbReference>
<dbReference type="InterPro" id="IPR053083">
    <property type="entry name" value="TF_kinase-domain_protein"/>
</dbReference>
<keyword evidence="3" id="KW-1185">Reference proteome</keyword>
<dbReference type="AlphaFoldDB" id="A0BQV9"/>
<sequence>MNQSLQILFPVLDTNSGKVMVAEKINQNQKTKYYAFQFQNQVIPKTYLIEYDNALKKSKHNELFRQYYEMHIETPGNPEIPYLHLFHYYEDGKFLDQKVIDYGKQRQSFNYAEIQLYLKNFLIALYELHSNQIPGRIFSIYNTLVVQERLVIMDFGFGPNINQDNLDILAPPEYLEQIINNKNYIQKEFDLKFDSWLLGAILYHLIKFKSINQVEVQGNSYQRFKYDRVEEYYNYLKNLDHIPCQTTRYKNDLLSFVESLLTCNKDNRLSFEQIHKHEYIQNLELENKAEYIKFYSENQFIKDCEIGITSTQGFQPATSQISFDLRNSFTQGHSESVIIKQEDHPSPQVTRKPIKITEQISNYQEDAQGYPNFLNIILNTPQFNNTNFNIYWLKIQLDCLKCQMLKQTAEKITTILPKYKHPYHQVLVYIIKKMNSIVLREMDSELKSAYFQKNLDEQWEDFLSQNKQNLPRSDSIISYSRSLQSEIAILYNNFETFLNEESTTLSNSVKKSIESDKSQNFNMLNNPQEFYQDIYREEFELLLQFINDKITSNNNLEELNQLKLLVFHCSQITTLFQLETFEETFKGLAQQNQKPQPKDLAQYFGINN</sequence>
<dbReference type="Pfam" id="PF00069">
    <property type="entry name" value="Pkinase"/>
    <property type="match status" value="1"/>
</dbReference>
<dbReference type="Proteomes" id="UP000000600">
    <property type="component" value="Unassembled WGS sequence"/>
</dbReference>
<evidence type="ECO:0000313" key="2">
    <source>
        <dbReference type="EMBL" id="CAK60926.1"/>
    </source>
</evidence>
<proteinExistence type="predicted"/>
<dbReference type="InterPro" id="IPR000719">
    <property type="entry name" value="Prot_kinase_dom"/>
</dbReference>
<dbReference type="KEGG" id="ptm:GSPATT00031155001"/>
<dbReference type="GO" id="GO:0005524">
    <property type="term" value="F:ATP binding"/>
    <property type="evidence" value="ECO:0007669"/>
    <property type="project" value="InterPro"/>
</dbReference>
<dbReference type="OrthoDB" id="309104at2759"/>
<dbReference type="GO" id="GO:0004674">
    <property type="term" value="F:protein serine/threonine kinase activity"/>
    <property type="evidence" value="ECO:0000318"/>
    <property type="project" value="GO_Central"/>
</dbReference>
<dbReference type="PANTHER" id="PTHR44305:SF24">
    <property type="entry name" value="TYROSINE-PROTEIN KINASE C03B1.5-RELATED"/>
    <property type="match status" value="1"/>
</dbReference>
<gene>
    <name evidence="2" type="ORF">GSPATT00031155001</name>
</gene>
<dbReference type="OMA" id="FNIYWLK"/>
<feature type="domain" description="Protein kinase" evidence="1">
    <location>
        <begin position="1"/>
        <end position="280"/>
    </location>
</feature>
<dbReference type="PROSITE" id="PS50011">
    <property type="entry name" value="PROTEIN_KINASE_DOM"/>
    <property type="match status" value="1"/>
</dbReference>
<dbReference type="RefSeq" id="XP_001428324.1">
    <property type="nucleotide sequence ID" value="XM_001428287.1"/>
</dbReference>
<dbReference type="PANTHER" id="PTHR44305">
    <property type="entry name" value="SI:DKEY-192D15.2-RELATED"/>
    <property type="match status" value="1"/>
</dbReference>
<reference evidence="2 3" key="1">
    <citation type="journal article" date="2006" name="Nature">
        <title>Global trends of whole-genome duplications revealed by the ciliate Paramecium tetraurelia.</title>
        <authorList>
            <consortium name="Genoscope"/>
            <person name="Aury J.-M."/>
            <person name="Jaillon O."/>
            <person name="Duret L."/>
            <person name="Noel B."/>
            <person name="Jubin C."/>
            <person name="Porcel B.M."/>
            <person name="Segurens B."/>
            <person name="Daubin V."/>
            <person name="Anthouard V."/>
            <person name="Aiach N."/>
            <person name="Arnaiz O."/>
            <person name="Billaut A."/>
            <person name="Beisson J."/>
            <person name="Blanc I."/>
            <person name="Bouhouche K."/>
            <person name="Camara F."/>
            <person name="Duharcourt S."/>
            <person name="Guigo R."/>
            <person name="Gogendeau D."/>
            <person name="Katinka M."/>
            <person name="Keller A.-M."/>
            <person name="Kissmehl R."/>
            <person name="Klotz C."/>
            <person name="Koll F."/>
            <person name="Le Moue A."/>
            <person name="Lepere C."/>
            <person name="Malinsky S."/>
            <person name="Nowacki M."/>
            <person name="Nowak J.K."/>
            <person name="Plattner H."/>
            <person name="Poulain J."/>
            <person name="Ruiz F."/>
            <person name="Serrano V."/>
            <person name="Zagulski M."/>
            <person name="Dessen P."/>
            <person name="Betermier M."/>
            <person name="Weissenbach J."/>
            <person name="Scarpelli C."/>
            <person name="Schachter V."/>
            <person name="Sperling L."/>
            <person name="Meyer E."/>
            <person name="Cohen J."/>
            <person name="Wincker P."/>
        </authorList>
    </citation>
    <scope>NUCLEOTIDE SEQUENCE [LARGE SCALE GENOMIC DNA]</scope>
    <source>
        <strain evidence="2 3">Stock d4-2</strain>
    </source>
</reference>
<dbReference type="STRING" id="5888.A0BQV9"/>
<dbReference type="InParanoid" id="A0BQV9"/>
<dbReference type="EMBL" id="CT868010">
    <property type="protein sequence ID" value="CAK60926.1"/>
    <property type="molecule type" value="Genomic_DNA"/>
</dbReference>
<protein>
    <recommendedName>
        <fullName evidence="1">Protein kinase domain-containing protein</fullName>
    </recommendedName>
</protein>
<dbReference type="HOGENOM" id="CLU_554883_0_0_1"/>
<accession>A0BQV9</accession>
<evidence type="ECO:0000313" key="3">
    <source>
        <dbReference type="Proteomes" id="UP000000600"/>
    </source>
</evidence>
<organism evidence="2 3">
    <name type="scientific">Paramecium tetraurelia</name>
    <dbReference type="NCBI Taxonomy" id="5888"/>
    <lineage>
        <taxon>Eukaryota</taxon>
        <taxon>Sar</taxon>
        <taxon>Alveolata</taxon>
        <taxon>Ciliophora</taxon>
        <taxon>Intramacronucleata</taxon>
        <taxon>Oligohymenophorea</taxon>
        <taxon>Peniculida</taxon>
        <taxon>Parameciidae</taxon>
        <taxon>Paramecium</taxon>
    </lineage>
</organism>